<gene>
    <name evidence="2" type="ORF">HHK36_000490</name>
</gene>
<feature type="region of interest" description="Disordered" evidence="1">
    <location>
        <begin position="266"/>
        <end position="330"/>
    </location>
</feature>
<dbReference type="OrthoDB" id="693868at2759"/>
<dbReference type="OMA" id="SGGFEQW"/>
<organism evidence="2 3">
    <name type="scientific">Tetracentron sinense</name>
    <name type="common">Spur-leaf</name>
    <dbReference type="NCBI Taxonomy" id="13715"/>
    <lineage>
        <taxon>Eukaryota</taxon>
        <taxon>Viridiplantae</taxon>
        <taxon>Streptophyta</taxon>
        <taxon>Embryophyta</taxon>
        <taxon>Tracheophyta</taxon>
        <taxon>Spermatophyta</taxon>
        <taxon>Magnoliopsida</taxon>
        <taxon>Trochodendrales</taxon>
        <taxon>Trochodendraceae</taxon>
        <taxon>Tetracentron</taxon>
    </lineage>
</organism>
<protein>
    <submittedName>
        <fullName evidence="2">Uncharacterized protein</fullName>
    </submittedName>
</protein>
<sequence length="330" mass="36268">MLRAKIPISVFGLPFISGITAGDPTELSFNLRTNSQTGPSLKFSYNPNPNSTNTNPFSISLKSGVGIFGSPNNSPLIMTAHFNLFGNRNPSFSLQIKPQFGDFSLKKTAVSASLPNPNPNPNPVLPKENGGVHLNGFLPERPLVWRDLTSEFHGPGDGFFSGVAVTAKTVLPVTKRAVVKFRWGVNFPTDFGGNGKLPFLTVDKIGIERVEEEIEVKPKSSESSVGDPEVLKGMCLWMRREVEVLQRENRAMKESLEEVRLGVPLRNHSGETDNFGKKSLPSVEKSTEFERWRSKKNGGEDNGRRETKKSESPASDVEEELKRAIKAASS</sequence>
<comment type="caution">
    <text evidence="2">The sequence shown here is derived from an EMBL/GenBank/DDBJ whole genome shotgun (WGS) entry which is preliminary data.</text>
</comment>
<dbReference type="EMBL" id="JABCRI010000001">
    <property type="protein sequence ID" value="KAF8412522.1"/>
    <property type="molecule type" value="Genomic_DNA"/>
</dbReference>
<dbReference type="Proteomes" id="UP000655225">
    <property type="component" value="Unassembled WGS sequence"/>
</dbReference>
<proteinExistence type="predicted"/>
<feature type="compositionally biased region" description="Basic and acidic residues" evidence="1">
    <location>
        <begin position="285"/>
        <end position="311"/>
    </location>
</feature>
<dbReference type="PANTHER" id="PTHR34285">
    <property type="entry name" value="OS08G0510800 PROTEIN"/>
    <property type="match status" value="1"/>
</dbReference>
<evidence type="ECO:0000313" key="3">
    <source>
        <dbReference type="Proteomes" id="UP000655225"/>
    </source>
</evidence>
<dbReference type="PANTHER" id="PTHR34285:SF6">
    <property type="entry name" value="TRANSMEMBRANE PROTEIN"/>
    <property type="match status" value="1"/>
</dbReference>
<keyword evidence="3" id="KW-1185">Reference proteome</keyword>
<dbReference type="AlphaFoldDB" id="A0A835A1R2"/>
<accession>A0A835A1R2</accession>
<evidence type="ECO:0000313" key="2">
    <source>
        <dbReference type="EMBL" id="KAF8412522.1"/>
    </source>
</evidence>
<reference evidence="2 3" key="1">
    <citation type="submission" date="2020-04" db="EMBL/GenBank/DDBJ databases">
        <title>Plant Genome Project.</title>
        <authorList>
            <person name="Zhang R.-G."/>
        </authorList>
    </citation>
    <scope>NUCLEOTIDE SEQUENCE [LARGE SCALE GENOMIC DNA]</scope>
    <source>
        <strain evidence="2">YNK0</strain>
        <tissue evidence="2">Leaf</tissue>
    </source>
</reference>
<name>A0A835A1R2_TETSI</name>
<evidence type="ECO:0000256" key="1">
    <source>
        <dbReference type="SAM" id="MobiDB-lite"/>
    </source>
</evidence>